<evidence type="ECO:0000313" key="16">
    <source>
        <dbReference type="EMBL" id="SFS53526.1"/>
    </source>
</evidence>
<evidence type="ECO:0000256" key="12">
    <source>
        <dbReference type="PIRSR" id="PIRSR018250-1"/>
    </source>
</evidence>
<dbReference type="EC" id="1.5.1.7" evidence="4"/>
<keyword evidence="7" id="KW-0560">Oxidoreductase</keyword>
<evidence type="ECO:0000256" key="2">
    <source>
        <dbReference type="ARBA" id="ARBA00005689"/>
    </source>
</evidence>
<evidence type="ECO:0000256" key="11">
    <source>
        <dbReference type="ARBA" id="ARBA00047860"/>
    </source>
</evidence>
<dbReference type="PIRSF" id="PIRSF018250">
    <property type="entry name" value="Saccharopine_DH_Lys"/>
    <property type="match status" value="1"/>
</dbReference>
<dbReference type="SUPFAM" id="SSF51735">
    <property type="entry name" value="NAD(P)-binding Rossmann-fold domains"/>
    <property type="match status" value="1"/>
</dbReference>
<dbReference type="Pfam" id="PF05222">
    <property type="entry name" value="AlaDh_PNT_N"/>
    <property type="match status" value="1"/>
</dbReference>
<protein>
    <recommendedName>
        <fullName evidence="5">Saccharopine dehydrogenase [NAD(+), L-lysine-forming]</fullName>
        <ecNumber evidence="4">1.5.1.7</ecNumber>
    </recommendedName>
    <alternativeName>
        <fullName evidence="10">Lysine--2-oxoglutarate reductase</fullName>
    </alternativeName>
</protein>
<dbReference type="InterPro" id="IPR036291">
    <property type="entry name" value="NAD(P)-bd_dom_sf"/>
</dbReference>
<dbReference type="InterPro" id="IPR027281">
    <property type="entry name" value="Lys1"/>
</dbReference>
<feature type="binding site" evidence="13">
    <location>
        <begin position="194"/>
        <end position="195"/>
    </location>
    <ligand>
        <name>NAD(+)</name>
        <dbReference type="ChEBI" id="CHEBI:57540"/>
    </ligand>
</feature>
<evidence type="ECO:0000256" key="1">
    <source>
        <dbReference type="ARBA" id="ARBA00004884"/>
    </source>
</evidence>
<sequence length="353" mass="37529">MTHLWVRAEQRQNEDRVGVTPEGVKALIAAGLRVTVEESRARVIGIEGYRAAGAEIAPENSWPEAPGDAIIFGLKELPEDGTPLRHRHIMFGHAFKGQPAGQLLLKRFVAGGGALYDLEYLVAEDGRRVAAFGYWAGYAGAAVTLLAYAAQKQGGLCAPVSVWPGAAAMEASVTDALDAAGGGRPKALVIGALGRVGTGASDLCRKVGVEVTGWDMAETAHGGPFPEVLEHEIFFNCILAHPGTPVFVPASAATGARRLRAIGDIACDPDSDFSPVKVYDRVTDWQAPALRVHEEPPLDVMAIDNLPSLLPRESSEDFAAQLLPHLLTLPALDAGVWGRAAATYDRYLKEELA</sequence>
<dbReference type="Gene3D" id="3.40.50.720">
    <property type="entry name" value="NAD(P)-binding Rossmann-like Domain"/>
    <property type="match status" value="1"/>
</dbReference>
<dbReference type="InterPro" id="IPR051168">
    <property type="entry name" value="AASS"/>
</dbReference>
<dbReference type="Proteomes" id="UP000199392">
    <property type="component" value="Unassembled WGS sequence"/>
</dbReference>
<keyword evidence="17" id="KW-1185">Reference proteome</keyword>
<comment type="subunit">
    <text evidence="3">Monomer.</text>
</comment>
<name>A0A1I6QM86_9RHOB</name>
<evidence type="ECO:0000256" key="13">
    <source>
        <dbReference type="PIRSR" id="PIRSR018250-3"/>
    </source>
</evidence>
<gene>
    <name evidence="16" type="ORF">SAMN04488050_102165</name>
</gene>
<dbReference type="InterPro" id="IPR007698">
    <property type="entry name" value="AlaDH/PNT_NAD(H)-bd"/>
</dbReference>
<proteinExistence type="inferred from homology"/>
<dbReference type="STRING" id="311180.SAMN04488050_102165"/>
<feature type="binding site" evidence="13">
    <location>
        <position position="219"/>
    </location>
    <ligand>
        <name>NAD(+)</name>
        <dbReference type="ChEBI" id="CHEBI:57540"/>
    </ligand>
</feature>
<comment type="catalytic activity">
    <reaction evidence="11">
        <text>L-saccharopine + NAD(+) + H2O = L-lysine + 2-oxoglutarate + NADH + H(+)</text>
        <dbReference type="Rhea" id="RHEA:12440"/>
        <dbReference type="ChEBI" id="CHEBI:15377"/>
        <dbReference type="ChEBI" id="CHEBI:15378"/>
        <dbReference type="ChEBI" id="CHEBI:16810"/>
        <dbReference type="ChEBI" id="CHEBI:32551"/>
        <dbReference type="ChEBI" id="CHEBI:57540"/>
        <dbReference type="ChEBI" id="CHEBI:57945"/>
        <dbReference type="ChEBI" id="CHEBI:57951"/>
        <dbReference type="EC" id="1.5.1.7"/>
    </reaction>
</comment>
<keyword evidence="8 13" id="KW-0520">NAD</keyword>
<dbReference type="CDD" id="cd12188">
    <property type="entry name" value="SDH"/>
    <property type="match status" value="1"/>
</dbReference>
<feature type="domain" description="Alanine dehydrogenase/pyridine nucleotide transhydrogenase N-terminal" evidence="15">
    <location>
        <begin position="5"/>
        <end position="139"/>
    </location>
</feature>
<evidence type="ECO:0000259" key="15">
    <source>
        <dbReference type="SMART" id="SM01003"/>
    </source>
</evidence>
<evidence type="ECO:0000256" key="9">
    <source>
        <dbReference type="ARBA" id="ARBA00023157"/>
    </source>
</evidence>
<feature type="active site" description="Proton donor" evidence="12">
    <location>
        <position position="93"/>
    </location>
</feature>
<evidence type="ECO:0000256" key="3">
    <source>
        <dbReference type="ARBA" id="ARBA00011245"/>
    </source>
</evidence>
<dbReference type="AlphaFoldDB" id="A0A1I6QM86"/>
<reference evidence="17" key="1">
    <citation type="submission" date="2016-10" db="EMBL/GenBank/DDBJ databases">
        <authorList>
            <person name="Varghese N."/>
            <person name="Submissions S."/>
        </authorList>
    </citation>
    <scope>NUCLEOTIDE SEQUENCE [LARGE SCALE GENOMIC DNA]</scope>
    <source>
        <strain evidence="17">DSM 26894</strain>
    </source>
</reference>
<evidence type="ECO:0000256" key="5">
    <source>
        <dbReference type="ARBA" id="ARBA00021221"/>
    </source>
</evidence>
<keyword evidence="6" id="KW-0028">Amino-acid biosynthesis</keyword>
<evidence type="ECO:0000256" key="8">
    <source>
        <dbReference type="ARBA" id="ARBA00023027"/>
    </source>
</evidence>
<dbReference type="EMBL" id="FOZW01000002">
    <property type="protein sequence ID" value="SFS53526.1"/>
    <property type="molecule type" value="Genomic_DNA"/>
</dbReference>
<dbReference type="PANTHER" id="PTHR11133">
    <property type="entry name" value="SACCHAROPINE DEHYDROGENASE"/>
    <property type="match status" value="1"/>
</dbReference>
<organism evidence="16 17">
    <name type="scientific">Alloyangia pacifica</name>
    <dbReference type="NCBI Taxonomy" id="311180"/>
    <lineage>
        <taxon>Bacteria</taxon>
        <taxon>Pseudomonadati</taxon>
        <taxon>Pseudomonadota</taxon>
        <taxon>Alphaproteobacteria</taxon>
        <taxon>Rhodobacterales</taxon>
        <taxon>Roseobacteraceae</taxon>
        <taxon>Alloyangia</taxon>
    </lineage>
</organism>
<dbReference type="PANTHER" id="PTHR11133:SF23">
    <property type="entry name" value="SACCHAROPINE DEHYDROGENASE [NAD(+), L-LYSINE-FORMING]"/>
    <property type="match status" value="1"/>
</dbReference>
<evidence type="ECO:0000256" key="7">
    <source>
        <dbReference type="ARBA" id="ARBA00023002"/>
    </source>
</evidence>
<dbReference type="GO" id="GO:0019878">
    <property type="term" value="P:lysine biosynthetic process via aminoadipic acid"/>
    <property type="evidence" value="ECO:0007669"/>
    <property type="project" value="UniProtKB-UniPathway"/>
</dbReference>
<evidence type="ECO:0000259" key="14">
    <source>
        <dbReference type="SMART" id="SM01002"/>
    </source>
</evidence>
<feature type="active site" description="Proton acceptor" evidence="12">
    <location>
        <position position="75"/>
    </location>
</feature>
<comment type="pathway">
    <text evidence="1">Amino-acid biosynthesis; L-lysine biosynthesis via AAA pathway; L-lysine from L-alpha-aminoadipate (fungal route): step 3/3.</text>
</comment>
<keyword evidence="9" id="KW-1015">Disulfide bond</keyword>
<comment type="similarity">
    <text evidence="2">Belongs to the AlaDH/PNT family.</text>
</comment>
<dbReference type="OrthoDB" id="502334at2"/>
<evidence type="ECO:0000256" key="4">
    <source>
        <dbReference type="ARBA" id="ARBA00012847"/>
    </source>
</evidence>
<dbReference type="GO" id="GO:0004754">
    <property type="term" value="F:saccharopine dehydrogenase (NAD+, L-lysine-forming) activity"/>
    <property type="evidence" value="ECO:0007669"/>
    <property type="project" value="UniProtKB-EC"/>
</dbReference>
<evidence type="ECO:0000256" key="10">
    <source>
        <dbReference type="ARBA" id="ARBA00033228"/>
    </source>
</evidence>
<feature type="binding site" evidence="13">
    <location>
        <position position="127"/>
    </location>
    <ligand>
        <name>NAD(+)</name>
        <dbReference type="ChEBI" id="CHEBI:57540"/>
    </ligand>
</feature>
<dbReference type="RefSeq" id="WP_092419299.1">
    <property type="nucleotide sequence ID" value="NZ_FNCL01000001.1"/>
</dbReference>
<evidence type="ECO:0000313" key="17">
    <source>
        <dbReference type="Proteomes" id="UP000199392"/>
    </source>
</evidence>
<dbReference type="InterPro" id="IPR007886">
    <property type="entry name" value="AlaDH/PNT_N"/>
</dbReference>
<accession>A0A1I6QM86</accession>
<feature type="domain" description="Alanine dehydrogenase/pyridine nucleotide transhydrogenase NAD(H)-binding" evidence="14">
    <location>
        <begin position="176"/>
        <end position="302"/>
    </location>
</feature>
<dbReference type="SMART" id="SM01002">
    <property type="entry name" value="AlaDh_PNT_C"/>
    <property type="match status" value="1"/>
</dbReference>
<feature type="binding site" evidence="13">
    <location>
        <begin position="303"/>
        <end position="306"/>
    </location>
    <ligand>
        <name>NAD(+)</name>
        <dbReference type="ChEBI" id="CHEBI:57540"/>
    </ligand>
</feature>
<feature type="binding site" evidence="13">
    <location>
        <position position="215"/>
    </location>
    <ligand>
        <name>NAD(+)</name>
        <dbReference type="ChEBI" id="CHEBI:57540"/>
    </ligand>
</feature>
<evidence type="ECO:0000256" key="6">
    <source>
        <dbReference type="ARBA" id="ARBA00022605"/>
    </source>
</evidence>
<dbReference type="SMART" id="SM01003">
    <property type="entry name" value="AlaDh_PNT_N"/>
    <property type="match status" value="1"/>
</dbReference>
<dbReference type="SUPFAM" id="SSF52283">
    <property type="entry name" value="Formate/glycerate dehydrogenase catalytic domain-like"/>
    <property type="match status" value="1"/>
</dbReference>
<dbReference type="UniPathway" id="UPA00033">
    <property type="reaction ID" value="UER00034"/>
</dbReference>